<keyword evidence="11 13" id="KW-0472">Membrane</keyword>
<evidence type="ECO:0000256" key="13">
    <source>
        <dbReference type="SAM" id="Phobius"/>
    </source>
</evidence>
<keyword evidence="6" id="KW-0808">Transferase</keyword>
<evidence type="ECO:0000313" key="15">
    <source>
        <dbReference type="EMBL" id="PAV71861.1"/>
    </source>
</evidence>
<dbReference type="GO" id="GO:0005789">
    <property type="term" value="C:endoplasmic reticulum membrane"/>
    <property type="evidence" value="ECO:0007669"/>
    <property type="project" value="UniProtKB-SubCell"/>
</dbReference>
<reference evidence="15 16" key="1">
    <citation type="journal article" date="2017" name="Curr. Biol.">
        <title>Genome architecture and evolution of a unichromosomal asexual nematode.</title>
        <authorList>
            <person name="Fradin H."/>
            <person name="Zegar C."/>
            <person name="Gutwein M."/>
            <person name="Lucas J."/>
            <person name="Kovtun M."/>
            <person name="Corcoran D."/>
            <person name="Baugh L.R."/>
            <person name="Kiontke K."/>
            <person name="Gunsalus K."/>
            <person name="Fitch D.H."/>
            <person name="Piano F."/>
        </authorList>
    </citation>
    <scope>NUCLEOTIDE SEQUENCE [LARGE SCALE GENOMIC DNA]</scope>
    <source>
        <strain evidence="15">PF1309</strain>
    </source>
</reference>
<dbReference type="GO" id="GO:0004581">
    <property type="term" value="F:dolichyl-phosphate beta-glucosyltransferase activity"/>
    <property type="evidence" value="ECO:0007669"/>
    <property type="project" value="UniProtKB-EC"/>
</dbReference>
<evidence type="ECO:0000256" key="9">
    <source>
        <dbReference type="ARBA" id="ARBA00022968"/>
    </source>
</evidence>
<comment type="subcellular location">
    <subcellularLocation>
        <location evidence="1">Endoplasmic reticulum membrane</location>
        <topology evidence="1">Single-pass membrane protein</topology>
    </subcellularLocation>
</comment>
<dbReference type="PANTHER" id="PTHR10859">
    <property type="entry name" value="GLYCOSYL TRANSFERASE"/>
    <property type="match status" value="1"/>
</dbReference>
<evidence type="ECO:0000256" key="1">
    <source>
        <dbReference type="ARBA" id="ARBA00004389"/>
    </source>
</evidence>
<comment type="similarity">
    <text evidence="3">Belongs to the glycosyltransferase 2 family.</text>
</comment>
<comment type="pathway">
    <text evidence="2">Protein modification; protein glycosylation.</text>
</comment>
<dbReference type="GO" id="GO:0006487">
    <property type="term" value="P:protein N-linked glycosylation"/>
    <property type="evidence" value="ECO:0007669"/>
    <property type="project" value="TreeGrafter"/>
</dbReference>
<dbReference type="Gene3D" id="3.90.550.10">
    <property type="entry name" value="Spore Coat Polysaccharide Biosynthesis Protein SpsA, Chain A"/>
    <property type="match status" value="1"/>
</dbReference>
<proteinExistence type="inferred from homology"/>
<evidence type="ECO:0000256" key="11">
    <source>
        <dbReference type="ARBA" id="ARBA00023136"/>
    </source>
</evidence>
<evidence type="ECO:0000256" key="3">
    <source>
        <dbReference type="ARBA" id="ARBA00006739"/>
    </source>
</evidence>
<comment type="caution">
    <text evidence="15">The sequence shown here is derived from an EMBL/GenBank/DDBJ whole genome shotgun (WGS) entry which is preliminary data.</text>
</comment>
<evidence type="ECO:0000256" key="5">
    <source>
        <dbReference type="ARBA" id="ARBA00022676"/>
    </source>
</evidence>
<evidence type="ECO:0000256" key="8">
    <source>
        <dbReference type="ARBA" id="ARBA00022824"/>
    </source>
</evidence>
<dbReference type="Proteomes" id="UP000218231">
    <property type="component" value="Unassembled WGS sequence"/>
</dbReference>
<dbReference type="SUPFAM" id="SSF53448">
    <property type="entry name" value="Nucleotide-diphospho-sugar transferases"/>
    <property type="match status" value="1"/>
</dbReference>
<gene>
    <name evidence="15" type="ORF">WR25_12480</name>
</gene>
<dbReference type="InterPro" id="IPR035518">
    <property type="entry name" value="DPG_synthase"/>
</dbReference>
<dbReference type="EMBL" id="LIAE01008909">
    <property type="protein sequence ID" value="PAV71861.1"/>
    <property type="molecule type" value="Genomic_DNA"/>
</dbReference>
<comment type="catalytic activity">
    <reaction evidence="12">
        <text>a di-trans,poly-cis-dolichyl phosphate + UDP-alpha-D-glucose = a di-trans,poly-cis-dolichyl beta-D-glucosyl phosphate + UDP</text>
        <dbReference type="Rhea" id="RHEA:15401"/>
        <dbReference type="Rhea" id="RHEA-COMP:19498"/>
        <dbReference type="Rhea" id="RHEA-COMP:19502"/>
        <dbReference type="ChEBI" id="CHEBI:57525"/>
        <dbReference type="ChEBI" id="CHEBI:57683"/>
        <dbReference type="ChEBI" id="CHEBI:58223"/>
        <dbReference type="ChEBI" id="CHEBI:58885"/>
        <dbReference type="EC" id="2.4.1.117"/>
    </reaction>
    <physiologicalReaction direction="left-to-right" evidence="12">
        <dbReference type="Rhea" id="RHEA:15402"/>
    </physiologicalReaction>
</comment>
<evidence type="ECO:0000313" key="16">
    <source>
        <dbReference type="Proteomes" id="UP000218231"/>
    </source>
</evidence>
<sequence length="278" mass="30899">MDLDVITEYLTLGNVGIAAFSLISLALSIIYAAHIWTPWSIRRRSDFIKTYYVYKSPSNEAFSNLLMSEDKNSTSLRPRYTPAELSLTVVIPAMNEEKRLPTMLEECLEYCKQRKAKAAKSKPFTYEVIVVDDGSTDSTADLAASYAKDNVKVMRLDENIGKGGAVRMGVLHARGELILFADADGATKFSEYKKLEEALIRLTGGNVAAGDDIDSTFPGVAIGSRAHLEAESRAKRSLFRTILMHGFHFLVWIFAVRTCRDTQCGFKLFTRASAAKIE</sequence>
<evidence type="ECO:0000256" key="12">
    <source>
        <dbReference type="ARBA" id="ARBA00045097"/>
    </source>
</evidence>
<dbReference type="Pfam" id="PF00535">
    <property type="entry name" value="Glycos_transf_2"/>
    <property type="match status" value="1"/>
</dbReference>
<keyword evidence="7 13" id="KW-0812">Transmembrane</keyword>
<evidence type="ECO:0000256" key="10">
    <source>
        <dbReference type="ARBA" id="ARBA00022989"/>
    </source>
</evidence>
<accession>A0A2A2KD34</accession>
<dbReference type="AlphaFoldDB" id="A0A2A2KD34"/>
<keyword evidence="10 13" id="KW-1133">Transmembrane helix</keyword>
<keyword evidence="5" id="KW-0328">Glycosyltransferase</keyword>
<dbReference type="PANTHER" id="PTHR10859:SF91">
    <property type="entry name" value="DOLICHYL-PHOSPHATE BETA-GLUCOSYLTRANSFERASE"/>
    <property type="match status" value="1"/>
</dbReference>
<feature type="domain" description="Glycosyltransferase 2-like" evidence="14">
    <location>
        <begin position="88"/>
        <end position="215"/>
    </location>
</feature>
<dbReference type="OrthoDB" id="3784at2759"/>
<keyword evidence="8" id="KW-0256">Endoplasmic reticulum</keyword>
<feature type="transmembrane region" description="Helical" evidence="13">
    <location>
        <begin position="12"/>
        <end position="36"/>
    </location>
</feature>
<evidence type="ECO:0000259" key="14">
    <source>
        <dbReference type="Pfam" id="PF00535"/>
    </source>
</evidence>
<organism evidence="15 16">
    <name type="scientific">Diploscapter pachys</name>
    <dbReference type="NCBI Taxonomy" id="2018661"/>
    <lineage>
        <taxon>Eukaryota</taxon>
        <taxon>Metazoa</taxon>
        <taxon>Ecdysozoa</taxon>
        <taxon>Nematoda</taxon>
        <taxon>Chromadorea</taxon>
        <taxon>Rhabditida</taxon>
        <taxon>Rhabditina</taxon>
        <taxon>Rhabditomorpha</taxon>
        <taxon>Rhabditoidea</taxon>
        <taxon>Rhabditidae</taxon>
        <taxon>Diploscapter</taxon>
    </lineage>
</organism>
<keyword evidence="9" id="KW-0735">Signal-anchor</keyword>
<dbReference type="CDD" id="cd04188">
    <property type="entry name" value="DPG_synthase"/>
    <property type="match status" value="1"/>
</dbReference>
<evidence type="ECO:0000256" key="6">
    <source>
        <dbReference type="ARBA" id="ARBA00022679"/>
    </source>
</evidence>
<dbReference type="InterPro" id="IPR029044">
    <property type="entry name" value="Nucleotide-diphossugar_trans"/>
</dbReference>
<dbReference type="InterPro" id="IPR001173">
    <property type="entry name" value="Glyco_trans_2-like"/>
</dbReference>
<name>A0A2A2KD34_9BILA</name>
<evidence type="ECO:0000256" key="2">
    <source>
        <dbReference type="ARBA" id="ARBA00004922"/>
    </source>
</evidence>
<protein>
    <recommendedName>
        <fullName evidence="4">dolichyl-phosphate beta-glucosyltransferase</fullName>
        <ecNumber evidence="4">2.4.1.117</ecNumber>
    </recommendedName>
</protein>
<dbReference type="STRING" id="2018661.A0A2A2KD34"/>
<dbReference type="EC" id="2.4.1.117" evidence="4"/>
<evidence type="ECO:0000256" key="4">
    <source>
        <dbReference type="ARBA" id="ARBA00012583"/>
    </source>
</evidence>
<evidence type="ECO:0000256" key="7">
    <source>
        <dbReference type="ARBA" id="ARBA00022692"/>
    </source>
</evidence>
<keyword evidence="16" id="KW-1185">Reference proteome</keyword>